<organism evidence="1">
    <name type="scientific">Glycine max</name>
    <name type="common">Soybean</name>
    <name type="synonym">Glycine hispida</name>
    <dbReference type="NCBI Taxonomy" id="3847"/>
    <lineage>
        <taxon>Eukaryota</taxon>
        <taxon>Viridiplantae</taxon>
        <taxon>Streptophyta</taxon>
        <taxon>Embryophyta</taxon>
        <taxon>Tracheophyta</taxon>
        <taxon>Spermatophyta</taxon>
        <taxon>Magnoliopsida</taxon>
        <taxon>eudicotyledons</taxon>
        <taxon>Gunneridae</taxon>
        <taxon>Pentapetalae</taxon>
        <taxon>rosids</taxon>
        <taxon>fabids</taxon>
        <taxon>Fabales</taxon>
        <taxon>Fabaceae</taxon>
        <taxon>Papilionoideae</taxon>
        <taxon>50 kb inversion clade</taxon>
        <taxon>NPAAA clade</taxon>
        <taxon>indigoferoid/millettioid clade</taxon>
        <taxon>Phaseoleae</taxon>
        <taxon>Glycine</taxon>
        <taxon>Glycine subgen. Soja</taxon>
    </lineage>
</organism>
<dbReference type="AlphaFoldDB" id="C6T0H7"/>
<protein>
    <submittedName>
        <fullName evidence="1">Uncharacterized protein</fullName>
    </submittedName>
</protein>
<dbReference type="EMBL" id="BT090931">
    <property type="protein sequence ID" value="ACU15000.1"/>
    <property type="molecule type" value="mRNA"/>
</dbReference>
<accession>C6T0H7</accession>
<sequence>MRKSSMTSIATQEGPPTTLNYDGVGTVLQIIVFPARHIHDLRISQQGKISSLTLHDDDDDDDGFSQYRTCTFMFSGHLINFFLCFCFEQRWLHHNMHGYNPPFGKLAKRYSTLANCLVVFQNFASTYQLYIICCLWYNFLVSGPVCKNAVLEHGDGGGRGVTEGSDVGSIVETELELQHFFFRHRSHCSNR</sequence>
<proteinExistence type="evidence at transcript level"/>
<name>C6T0H7_SOYBN</name>
<reference evidence="1" key="1">
    <citation type="submission" date="2009-08" db="EMBL/GenBank/DDBJ databases">
        <authorList>
            <person name="Cheung F."/>
            <person name="Xiao Y."/>
            <person name="Chan A."/>
            <person name="Moskal W."/>
            <person name="Town C.D."/>
        </authorList>
    </citation>
    <scope>NUCLEOTIDE SEQUENCE</scope>
</reference>
<evidence type="ECO:0000313" key="1">
    <source>
        <dbReference type="EMBL" id="ACU15000.1"/>
    </source>
</evidence>